<evidence type="ECO:0000256" key="8">
    <source>
        <dbReference type="ARBA" id="ARBA00023077"/>
    </source>
</evidence>
<feature type="domain" description="TonB-dependent receptor-like beta-barrel" evidence="14">
    <location>
        <begin position="279"/>
        <end position="724"/>
    </location>
</feature>
<reference evidence="16 17" key="1">
    <citation type="submission" date="2016-01" db="EMBL/GenBank/DDBJ databases">
        <title>The draft genome sequence of Aquimarina sp. RZW4-3-2.</title>
        <authorList>
            <person name="Wang Y."/>
        </authorList>
    </citation>
    <scope>NUCLEOTIDE SEQUENCE [LARGE SCALE GENOMIC DNA]</scope>
    <source>
        <strain evidence="16 17">RZW4-3-2</strain>
    </source>
</reference>
<evidence type="ECO:0000259" key="15">
    <source>
        <dbReference type="Pfam" id="PF07715"/>
    </source>
</evidence>
<dbReference type="Proteomes" id="UP000076715">
    <property type="component" value="Unassembled WGS sequence"/>
</dbReference>
<keyword evidence="13" id="KW-0732">Signal</keyword>
<dbReference type="PANTHER" id="PTHR32552">
    <property type="entry name" value="FERRICHROME IRON RECEPTOR-RELATED"/>
    <property type="match status" value="1"/>
</dbReference>
<protein>
    <recommendedName>
        <fullName evidence="18">TonB-dependent receptor</fullName>
    </recommendedName>
</protein>
<evidence type="ECO:0000256" key="9">
    <source>
        <dbReference type="ARBA" id="ARBA00023136"/>
    </source>
</evidence>
<evidence type="ECO:0000256" key="13">
    <source>
        <dbReference type="SAM" id="SignalP"/>
    </source>
</evidence>
<evidence type="ECO:0000313" key="16">
    <source>
        <dbReference type="EMBL" id="KZS38498.1"/>
    </source>
</evidence>
<dbReference type="GO" id="GO:0009279">
    <property type="term" value="C:cell outer membrane"/>
    <property type="evidence" value="ECO:0007669"/>
    <property type="project" value="UniProtKB-SubCell"/>
</dbReference>
<comment type="subcellular location">
    <subcellularLocation>
        <location evidence="1 11">Cell outer membrane</location>
        <topology evidence="1 11">Multi-pass membrane protein</topology>
    </subcellularLocation>
</comment>
<dbReference type="GO" id="GO:0006826">
    <property type="term" value="P:iron ion transport"/>
    <property type="evidence" value="ECO:0007669"/>
    <property type="project" value="UniProtKB-KW"/>
</dbReference>
<accession>A0A162X938</accession>
<evidence type="ECO:0000256" key="5">
    <source>
        <dbReference type="ARBA" id="ARBA00022692"/>
    </source>
</evidence>
<keyword evidence="10 11" id="KW-0998">Cell outer membrane</keyword>
<evidence type="ECO:0000259" key="14">
    <source>
        <dbReference type="Pfam" id="PF00593"/>
    </source>
</evidence>
<dbReference type="SUPFAM" id="SSF56935">
    <property type="entry name" value="Porins"/>
    <property type="match status" value="1"/>
</dbReference>
<keyword evidence="2 11" id="KW-0813">Transport</keyword>
<evidence type="ECO:0000256" key="6">
    <source>
        <dbReference type="ARBA" id="ARBA00023004"/>
    </source>
</evidence>
<keyword evidence="17" id="KW-1185">Reference proteome</keyword>
<evidence type="ECO:0000256" key="1">
    <source>
        <dbReference type="ARBA" id="ARBA00004571"/>
    </source>
</evidence>
<dbReference type="InterPro" id="IPR000531">
    <property type="entry name" value="Beta-barrel_TonB"/>
</dbReference>
<dbReference type="Gene3D" id="2.170.130.10">
    <property type="entry name" value="TonB-dependent receptor, plug domain"/>
    <property type="match status" value="1"/>
</dbReference>
<keyword evidence="5 11" id="KW-0812">Transmembrane</keyword>
<dbReference type="Pfam" id="PF00593">
    <property type="entry name" value="TonB_dep_Rec_b-barrel"/>
    <property type="match status" value="1"/>
</dbReference>
<evidence type="ECO:0000313" key="17">
    <source>
        <dbReference type="Proteomes" id="UP000076715"/>
    </source>
</evidence>
<dbReference type="PROSITE" id="PS52016">
    <property type="entry name" value="TONB_DEPENDENT_REC_3"/>
    <property type="match status" value="1"/>
</dbReference>
<keyword evidence="7" id="KW-0406">Ion transport</keyword>
<dbReference type="InterPro" id="IPR037066">
    <property type="entry name" value="Plug_dom_sf"/>
</dbReference>
<dbReference type="AlphaFoldDB" id="A0A162X938"/>
<evidence type="ECO:0000256" key="3">
    <source>
        <dbReference type="ARBA" id="ARBA00022452"/>
    </source>
</evidence>
<keyword evidence="3 11" id="KW-1134">Transmembrane beta strand</keyword>
<feature type="domain" description="TonB-dependent receptor plug" evidence="15">
    <location>
        <begin position="118"/>
        <end position="223"/>
    </location>
</feature>
<feature type="chain" id="PRO_5007840958" description="TonB-dependent receptor" evidence="13">
    <location>
        <begin position="25"/>
        <end position="766"/>
    </location>
</feature>
<dbReference type="Pfam" id="PF07715">
    <property type="entry name" value="Plug"/>
    <property type="match status" value="1"/>
</dbReference>
<proteinExistence type="inferred from homology"/>
<name>A0A162X938_9FLAO</name>
<evidence type="ECO:0000256" key="4">
    <source>
        <dbReference type="ARBA" id="ARBA00022496"/>
    </source>
</evidence>
<comment type="caution">
    <text evidence="16">The sequence shown here is derived from an EMBL/GenBank/DDBJ whole genome shotgun (WGS) entry which is preliminary data.</text>
</comment>
<dbReference type="PANTHER" id="PTHR32552:SF81">
    <property type="entry name" value="TONB-DEPENDENT OUTER MEMBRANE RECEPTOR"/>
    <property type="match status" value="1"/>
</dbReference>
<evidence type="ECO:0000256" key="2">
    <source>
        <dbReference type="ARBA" id="ARBA00022448"/>
    </source>
</evidence>
<dbReference type="EMBL" id="LQRT01000058">
    <property type="protein sequence ID" value="KZS38498.1"/>
    <property type="molecule type" value="Genomic_DNA"/>
</dbReference>
<comment type="similarity">
    <text evidence="11 12">Belongs to the TonB-dependent receptor family.</text>
</comment>
<evidence type="ECO:0000256" key="10">
    <source>
        <dbReference type="ARBA" id="ARBA00023237"/>
    </source>
</evidence>
<dbReference type="InterPro" id="IPR008969">
    <property type="entry name" value="CarboxyPept-like_regulatory"/>
</dbReference>
<keyword evidence="8 12" id="KW-0798">TonB box</keyword>
<evidence type="ECO:0000256" key="12">
    <source>
        <dbReference type="RuleBase" id="RU003357"/>
    </source>
</evidence>
<keyword evidence="9 11" id="KW-0472">Membrane</keyword>
<gene>
    <name evidence="16" type="ORF">AWE51_18300</name>
</gene>
<keyword evidence="4" id="KW-0410">Iron transport</keyword>
<evidence type="ECO:0000256" key="11">
    <source>
        <dbReference type="PROSITE-ProRule" id="PRU01360"/>
    </source>
</evidence>
<evidence type="ECO:0008006" key="18">
    <source>
        <dbReference type="Google" id="ProtNLM"/>
    </source>
</evidence>
<sequence length="766" mass="84836">MKEKKVLKKTLSFLILILNLSLYSQNTITITVVDSVNNLPIKNVTITNIDSQVKSYTNTNGTSILTSFGIFDISKIGYKTQRSEINNTQNITIKLEADTTTLDEVIINNFSLPLQYKNATDAVAIVNSKEINRGNTLELHPILNKVPGVFMQSGTLNTNRISIRGIGARNLFGTANIRAYFEDIPLTDGNGESSIEDLELAALSSIEIHKGPSSSSYGVGLGGTILLTSQYAYANTTEGSIGTTVGSYGLIRVLAKASVSGGRSNIKIVYSNNHSDGYRNNNTYDRNTFTATSSVYLGKKDALSIFGSVVNLKAGIPSSLNQEDFNNSPRQAAFTWGQAQGFEDVDYGIAGVTWKHNYTTKVSQNTSVFTALRKNYEPRPFNILEEKSNNFGIRTRILGEHKLARKTINWTLGAELFYESYNSKTFDNLYQDFPIGTGSVQGDLLSDLDEKRYYYNFFGETNLNINQKLRFNLGVHLNQTNFDIDDLFLSDGENSSGEFDFDPILSPKIGVNYAMNTNITLFGNIAHGFSTPTASETLLPDGLFNADIKPEIGWNYEVGARYKLLNGKLYGSLSLYTLRIEDLLVARRTVDDNFFAINAGKTTHNGLEAEINYTVHTFKSSQLNFFINGSIYDYTFKDFIDLDNDFSGNDLTGVPSEVINIGIDLYADKGFYGNLNLQTVGEIPVNDANSVLSDGYELLHGKIGFRNAIGKHFFYDFSVGANNLLDTKYASQIQINARGFGGNAPRYFYSGLPFNIYGGINIKYRL</sequence>
<organism evidence="16 17">
    <name type="scientific">Aquimarina aggregata</name>
    <dbReference type="NCBI Taxonomy" id="1642818"/>
    <lineage>
        <taxon>Bacteria</taxon>
        <taxon>Pseudomonadati</taxon>
        <taxon>Bacteroidota</taxon>
        <taxon>Flavobacteriia</taxon>
        <taxon>Flavobacteriales</taxon>
        <taxon>Flavobacteriaceae</taxon>
        <taxon>Aquimarina</taxon>
    </lineage>
</organism>
<dbReference type="InterPro" id="IPR039426">
    <property type="entry name" value="TonB-dep_rcpt-like"/>
</dbReference>
<dbReference type="SUPFAM" id="SSF49464">
    <property type="entry name" value="Carboxypeptidase regulatory domain-like"/>
    <property type="match status" value="1"/>
</dbReference>
<dbReference type="InterPro" id="IPR036942">
    <property type="entry name" value="Beta-barrel_TonB_sf"/>
</dbReference>
<feature type="signal peptide" evidence="13">
    <location>
        <begin position="1"/>
        <end position="24"/>
    </location>
</feature>
<keyword evidence="6" id="KW-0408">Iron</keyword>
<dbReference type="STRING" id="1642818.AWE51_18300"/>
<dbReference type="InterPro" id="IPR012910">
    <property type="entry name" value="Plug_dom"/>
</dbReference>
<dbReference type="Gene3D" id="2.40.170.20">
    <property type="entry name" value="TonB-dependent receptor, beta-barrel domain"/>
    <property type="match status" value="1"/>
</dbReference>
<evidence type="ECO:0000256" key="7">
    <source>
        <dbReference type="ARBA" id="ARBA00023065"/>
    </source>
</evidence>